<gene>
    <name evidence="1" type="ORF">GO988_22040</name>
</gene>
<dbReference type="EMBL" id="WQKZ01000009">
    <property type="protein sequence ID" value="MVN79021.1"/>
    <property type="molecule type" value="Genomic_DNA"/>
</dbReference>
<dbReference type="Gene3D" id="2.40.10.120">
    <property type="match status" value="1"/>
</dbReference>
<sequence length="282" mass="30759">MATTPKMLGLLQEKAQRLGIATDAILQSTIQFYWYNADDQFEALGSGVLLTVESRYFVATAAHVMKGATANTYVVLGGYEMKLAGRWCSTSTIVNDLAVLELSDAPQIAELQQAYRFLTLDDLTLKLESLTGNYLLVGYPATKTRVYGGGVHPKPYFLQAPEATDFNLASKSLQRAAHLVLNATGLVVSATNPNPHKTPELEGVSGGGVWDTCNYLLRDPAQEKKLAGIITEEVKSSRGRLRHLLVTRTAVLLEVMRRGFDLNLPASTTIKTKAKPDYLAVP</sequence>
<accession>A0A7K1TLM4</accession>
<proteinExistence type="predicted"/>
<protein>
    <recommendedName>
        <fullName evidence="3">Serine protease</fullName>
    </recommendedName>
</protein>
<name>A0A7K1TLM4_9BACT</name>
<dbReference type="AlphaFoldDB" id="A0A7K1TLM4"/>
<evidence type="ECO:0008006" key="3">
    <source>
        <dbReference type="Google" id="ProtNLM"/>
    </source>
</evidence>
<dbReference type="SUPFAM" id="SSF50494">
    <property type="entry name" value="Trypsin-like serine proteases"/>
    <property type="match status" value="1"/>
</dbReference>
<reference evidence="1 2" key="1">
    <citation type="submission" date="2019-12" db="EMBL/GenBank/DDBJ databases">
        <title>Hymenobacter sp. HMF4947 Genome sequencing and assembly.</title>
        <authorList>
            <person name="Kang H."/>
            <person name="Cha I."/>
            <person name="Kim H."/>
            <person name="Joh K."/>
        </authorList>
    </citation>
    <scope>NUCLEOTIDE SEQUENCE [LARGE SCALE GENOMIC DNA]</scope>
    <source>
        <strain evidence="1 2">HMF4947</strain>
    </source>
</reference>
<dbReference type="RefSeq" id="WP_157569732.1">
    <property type="nucleotide sequence ID" value="NZ_WQKZ01000009.1"/>
</dbReference>
<evidence type="ECO:0000313" key="1">
    <source>
        <dbReference type="EMBL" id="MVN79021.1"/>
    </source>
</evidence>
<evidence type="ECO:0000313" key="2">
    <source>
        <dbReference type="Proteomes" id="UP000441336"/>
    </source>
</evidence>
<dbReference type="InterPro" id="IPR009003">
    <property type="entry name" value="Peptidase_S1_PA"/>
</dbReference>
<organism evidence="1 2">
    <name type="scientific">Hymenobacter ginkgonis</name>
    <dbReference type="NCBI Taxonomy" id="2682976"/>
    <lineage>
        <taxon>Bacteria</taxon>
        <taxon>Pseudomonadati</taxon>
        <taxon>Bacteroidota</taxon>
        <taxon>Cytophagia</taxon>
        <taxon>Cytophagales</taxon>
        <taxon>Hymenobacteraceae</taxon>
        <taxon>Hymenobacter</taxon>
    </lineage>
</organism>
<dbReference type="Proteomes" id="UP000441336">
    <property type="component" value="Unassembled WGS sequence"/>
</dbReference>
<comment type="caution">
    <text evidence="1">The sequence shown here is derived from an EMBL/GenBank/DDBJ whole genome shotgun (WGS) entry which is preliminary data.</text>
</comment>
<keyword evidence="2" id="KW-1185">Reference proteome</keyword>